<dbReference type="AlphaFoldDB" id="Q9FX81"/>
<evidence type="ECO:0000259" key="1">
    <source>
        <dbReference type="PROSITE" id="PS50076"/>
    </source>
</evidence>
<dbReference type="PANTHER" id="PTHR45270:SF3">
    <property type="entry name" value="CHAPERONE DNAJ-DOMAIN SUPERFAMILY PROTEIN"/>
    <property type="match status" value="1"/>
</dbReference>
<dbReference type="InterPro" id="IPR036869">
    <property type="entry name" value="J_dom_sf"/>
</dbReference>
<dbReference type="Gene3D" id="1.10.287.110">
    <property type="entry name" value="DnaJ domain"/>
    <property type="match status" value="1"/>
</dbReference>
<dbReference type="PRINTS" id="PR00625">
    <property type="entry name" value="JDOMAIN"/>
</dbReference>
<organism evidence="2">
    <name type="scientific">Arabidopsis thaliana</name>
    <name type="common">Mouse-ear cress</name>
    <dbReference type="NCBI Taxonomy" id="3702"/>
    <lineage>
        <taxon>Eukaryota</taxon>
        <taxon>Viridiplantae</taxon>
        <taxon>Streptophyta</taxon>
        <taxon>Embryophyta</taxon>
        <taxon>Tracheophyta</taxon>
        <taxon>Spermatophyta</taxon>
        <taxon>Magnoliopsida</taxon>
        <taxon>eudicotyledons</taxon>
        <taxon>Gunneridae</taxon>
        <taxon>Pentapetalae</taxon>
        <taxon>rosids</taxon>
        <taxon>malvids</taxon>
        <taxon>Brassicales</taxon>
        <taxon>Brassicaceae</taxon>
        <taxon>Camelineae</taxon>
        <taxon>Arabidopsis</taxon>
    </lineage>
</organism>
<proteinExistence type="predicted"/>
<reference evidence="2" key="2">
    <citation type="submission" date="2000-09" db="EMBL/GenBank/DDBJ databases">
        <authorList>
            <person name="Federspiel N.A."/>
            <person name="Palm C.J."/>
            <person name="Conway A.B."/>
            <person name="Conn L."/>
            <person name="Hansen N.F."/>
            <person name="Altafi H."/>
            <person name="Nguyen M."/>
            <person name="Lam B."/>
            <person name="Southwick A."/>
            <person name="Miranda M."/>
            <person name="Brooks S."/>
            <person name="Buehler E."/>
            <person name="Chao Q."/>
            <person name="Chin C."/>
            <person name="Chiou J."/>
            <person name="Choi E."/>
            <person name="Gonzalez A."/>
            <person name="Howng B."/>
            <person name="Johnson-Hopson C."/>
            <person name="Khan S."/>
            <person name="Kim C."/>
            <person name="Koo T."/>
            <person name="Lee J.M."/>
            <person name="Lenz C."/>
            <person name="Liu A."/>
            <person name="Liu S."/>
            <person name="Mukharsky N."/>
            <person name="Pham P."/>
            <person name="Sakano H."/>
            <person name="Shinn P."/>
            <person name="Toriumi M."/>
            <person name="Vaysberg M."/>
            <person name="Yu G."/>
            <person name="Ecker J."/>
            <person name="Theologis A."/>
            <person name="Davis R.W."/>
        </authorList>
    </citation>
    <scope>NUCLEOTIDE SEQUENCE</scope>
</reference>
<dbReference type="TAIR" id="AT1G16680"/>
<dbReference type="InterPro" id="IPR032843">
    <property type="entry name" value="Jiv"/>
</dbReference>
<protein>
    <submittedName>
        <fullName evidence="2">F19K19.3 protein</fullName>
    </submittedName>
</protein>
<dbReference type="Pfam" id="PF14901">
    <property type="entry name" value="Jiv90"/>
    <property type="match status" value="1"/>
</dbReference>
<dbReference type="PhylomeDB" id="Q9FX81"/>
<dbReference type="Pfam" id="PF00226">
    <property type="entry name" value="DnaJ"/>
    <property type="match status" value="1"/>
</dbReference>
<dbReference type="CDD" id="cd06257">
    <property type="entry name" value="DnaJ"/>
    <property type="match status" value="1"/>
</dbReference>
<sequence>MYAMYCVKVRLGWPGVILSMNLAFLSNDIFICLLQWCDTVSEKTQVEEPTKPETVIDEEFPGEFEYSSVPAEEAEKKVHEDKSSTKPASSSTVVSNMKEISTVKVVKIETDSADEMKRILDSLNHYEALGLPLFKKIDAALLKKDYRKKAMLVHPDKNMGSPLASESFKKLQSAYEVLSDSVKRRDYDELLKKEESRTKIVCQSSHASSHQNSAAYRSEESRRIHCTKCGNSHIWVCTNRSKAKARWCQECGQYHQAKDGDGWVEHKGTLVFEKAHKIEIPRAFVCAEGKVFDVSEWAICQGMACRPNTHRPSFHVNMVGLEKATQRSKSSRFPWDLDVEMMDEDEEEFELWLQQALASGLFCETSKRRKSWSPFKLTKKQSRRTST</sequence>
<dbReference type="PROSITE" id="PS00636">
    <property type="entry name" value="DNAJ_1"/>
    <property type="match status" value="1"/>
</dbReference>
<dbReference type="PANTHER" id="PTHR45270">
    <property type="entry name" value="OS03G0832900 PROTEIN"/>
    <property type="match status" value="1"/>
</dbReference>
<dbReference type="IntAct" id="Q9FX81">
    <property type="interactions" value="1"/>
</dbReference>
<dbReference type="InterPro" id="IPR001623">
    <property type="entry name" value="DnaJ_domain"/>
</dbReference>
<evidence type="ECO:0000313" key="2">
    <source>
        <dbReference type="EMBL" id="AAG10814.1"/>
    </source>
</evidence>
<reference key="1">
    <citation type="journal article" date="2000" name="Nature">
        <title>Sequence and analysis of chromosome 1 of the plant Arabidopsis thaliana.</title>
        <authorList>
            <person name="Theologis A."/>
            <person name="Ecker J.R."/>
            <person name="Palm C.J."/>
            <person name="Federspiel N.A."/>
            <person name="Kaul S."/>
            <person name="White O."/>
            <person name="Alonso J."/>
            <person name="Altafi H."/>
            <person name="Araujo R."/>
            <person name="Bowman C.L."/>
            <person name="Brooks S.Y."/>
            <person name="Buehler E."/>
            <person name="Chan A."/>
            <person name="Chao Q."/>
            <person name="Chen H."/>
            <person name="Cheuk R.F."/>
            <person name="Chin C.W."/>
            <person name="Chung M.K."/>
            <person name="Conn L."/>
            <person name="Conway A.B."/>
            <person name="Conway A.R."/>
            <person name="Creasy T.H."/>
            <person name="Dewar K."/>
            <person name="Dunn P."/>
            <person name="Etgu P."/>
            <person name="Feldblyum T.V."/>
            <person name="Feng J."/>
            <person name="Fong B."/>
            <person name="Fujii C.Y."/>
            <person name="Gill J.E."/>
            <person name="Goldsmith A.D."/>
            <person name="Haas B."/>
            <person name="Hansen N.F."/>
            <person name="Hughes B."/>
            <person name="Huizar L."/>
            <person name="Hunter J.L."/>
            <person name="Jenkins J."/>
            <person name="Johnson-Hopson C."/>
            <person name="Khan S."/>
            <person name="Khaykin E."/>
            <person name="Kim C.J."/>
            <person name="Koo H.L."/>
            <person name="Kremenetskaia I."/>
            <person name="Kurtz D.B."/>
            <person name="Kwan A."/>
            <person name="Lam B."/>
            <person name="Langin-Hooper S."/>
            <person name="Lee A."/>
            <person name="Lee J.M."/>
            <person name="Lenz C.A."/>
            <person name="Li J.H."/>
            <person name="Li Y."/>
            <person name="Lin X."/>
            <person name="Liu S.X."/>
            <person name="Liu Z.A."/>
            <person name="Luros J.S."/>
            <person name="Maiti R."/>
            <person name="Marziali A."/>
            <person name="Militscher J."/>
            <person name="Miranda M."/>
            <person name="Nguyen M."/>
            <person name="Nierman W.C."/>
            <person name="Osborne B.I."/>
            <person name="Pai G."/>
            <person name="Peterson J."/>
            <person name="Pham P.K."/>
            <person name="Rizzo M."/>
            <person name="Rooney T."/>
            <person name="Rowley D."/>
            <person name="Sakano H."/>
            <person name="Salzberg S.L."/>
            <person name="Schwartz J.R."/>
            <person name="Shinn P."/>
            <person name="Southwick A.M."/>
            <person name="Sun H."/>
            <person name="Tallon L.J."/>
            <person name="Tambunga G."/>
            <person name="Toriumi M.J."/>
            <person name="Town C.D."/>
            <person name="Utterback T."/>
            <person name="Van Aken S."/>
            <person name="Vaysberg M."/>
            <person name="Vysotskaia V.S."/>
            <person name="Walker M."/>
            <person name="Wu D."/>
            <person name="Yu G."/>
            <person name="Fraser C.M."/>
            <person name="Venter J.C."/>
            <person name="Davis R.W."/>
        </authorList>
    </citation>
    <scope>NUCLEOTIDE SEQUENCE [LARGE SCALE GENOMIC DNA]</scope>
    <source>
        <strain>cv. Columbia</strain>
    </source>
</reference>
<dbReference type="InterPro" id="IPR018253">
    <property type="entry name" value="DnaJ_domain_CS"/>
</dbReference>
<dbReference type="ExpressionAtlas" id="Q9FX81">
    <property type="expression patterns" value="baseline and differential"/>
</dbReference>
<dbReference type="PROSITE" id="PS50076">
    <property type="entry name" value="DNAJ_2"/>
    <property type="match status" value="1"/>
</dbReference>
<name>Q9FX81_ARATH</name>
<dbReference type="EMBL" id="AC011808">
    <property type="protein sequence ID" value="AAG10814.1"/>
    <property type="molecule type" value="Genomic_DNA"/>
</dbReference>
<dbReference type="SMART" id="SM00271">
    <property type="entry name" value="DnaJ"/>
    <property type="match status" value="1"/>
</dbReference>
<gene>
    <name evidence="2" type="primary">F19K19.3</name>
</gene>
<dbReference type="PIR" id="A86302">
    <property type="entry name" value="A86302"/>
</dbReference>
<feature type="domain" description="J" evidence="1">
    <location>
        <begin position="124"/>
        <end position="191"/>
    </location>
</feature>
<accession>Q9FX81</accession>
<dbReference type="SUPFAM" id="SSF46565">
    <property type="entry name" value="Chaperone J-domain"/>
    <property type="match status" value="1"/>
</dbReference>